<evidence type="ECO:0000313" key="7">
    <source>
        <dbReference type="EMBL" id="RFU27795.1"/>
    </source>
</evidence>
<dbReference type="PANTHER" id="PTHR28019">
    <property type="entry name" value="CELL MEMBRANE PROTEIN YLR413W-RELATED"/>
    <property type="match status" value="1"/>
</dbReference>
<dbReference type="Pfam" id="PF06687">
    <property type="entry name" value="SUR7"/>
    <property type="match status" value="1"/>
</dbReference>
<dbReference type="GO" id="GO:0051285">
    <property type="term" value="C:cell cortex of cell tip"/>
    <property type="evidence" value="ECO:0007669"/>
    <property type="project" value="TreeGrafter"/>
</dbReference>
<dbReference type="OMA" id="QGITHCS"/>
<feature type="region of interest" description="Disordered" evidence="5">
    <location>
        <begin position="1"/>
        <end position="47"/>
    </location>
</feature>
<gene>
    <name evidence="7" type="ORF">B7463_g8536</name>
</gene>
<keyword evidence="4 6" id="KW-0472">Membrane</keyword>
<keyword evidence="8" id="KW-1185">Reference proteome</keyword>
<evidence type="ECO:0000256" key="1">
    <source>
        <dbReference type="ARBA" id="ARBA00004141"/>
    </source>
</evidence>
<dbReference type="GO" id="GO:0005886">
    <property type="term" value="C:plasma membrane"/>
    <property type="evidence" value="ECO:0007669"/>
    <property type="project" value="InterPro"/>
</dbReference>
<dbReference type="Proteomes" id="UP000258309">
    <property type="component" value="Unassembled WGS sequence"/>
</dbReference>
<dbReference type="EMBL" id="NCSJ02000189">
    <property type="protein sequence ID" value="RFU27795.1"/>
    <property type="molecule type" value="Genomic_DNA"/>
</dbReference>
<sequence>MPLPIFRSSRIRRTVAPQPTTSGVASSEKSTPSSSTLGGDEEVRSSSDPAYASKNLRRRRNAIIVSCSLLLISFIMLILVMIGNISNKPVLRQTYLFKLDLTNIFPAGAGEVQFVNSIARSLGLHDFYQVGLWNFCEGYNDEGITHCSHPKSLFWFNPVAILLSELLSGATIALPSQINTILHLLRVTSEIMFSFFLTSICGCFLLLFISPLTLSPSASHIHRFLNLLINVLLTIVTVMVFVASIIGTVMAVVFQKVITSQPGLNIGAELGVRMLAFMWIATAGILGAWLIHLGMSCCCTGRRNGCCGIQCCGGSKRSHDAYDENPRVVEEKDAEVRRRTTAAGGISTPPSHRNNSIDEGYVHA</sequence>
<dbReference type="STRING" id="5539.A0A3E2H357"/>
<feature type="compositionally biased region" description="Low complexity" evidence="5">
    <location>
        <begin position="26"/>
        <end position="35"/>
    </location>
</feature>
<dbReference type="InterPro" id="IPR017974">
    <property type="entry name" value="Claudin_CS"/>
</dbReference>
<evidence type="ECO:0000256" key="3">
    <source>
        <dbReference type="ARBA" id="ARBA00022989"/>
    </source>
</evidence>
<evidence type="ECO:0000256" key="4">
    <source>
        <dbReference type="ARBA" id="ARBA00023136"/>
    </source>
</evidence>
<accession>A0A3E2H357</accession>
<dbReference type="PROSITE" id="PS01346">
    <property type="entry name" value="CLAUDIN"/>
    <property type="match status" value="1"/>
</dbReference>
<reference evidence="7 8" key="1">
    <citation type="submission" date="2018-05" db="EMBL/GenBank/DDBJ databases">
        <title>Draft genome sequence of Scytalidium lignicola DSM 105466, a ubiquitous saprotrophic fungus.</title>
        <authorList>
            <person name="Buettner E."/>
            <person name="Gebauer A.M."/>
            <person name="Hofrichter M."/>
            <person name="Liers C."/>
            <person name="Kellner H."/>
        </authorList>
    </citation>
    <scope>NUCLEOTIDE SEQUENCE [LARGE SCALE GENOMIC DNA]</scope>
    <source>
        <strain evidence="7 8">DSM 105466</strain>
    </source>
</reference>
<evidence type="ECO:0008006" key="9">
    <source>
        <dbReference type="Google" id="ProtNLM"/>
    </source>
</evidence>
<proteinExistence type="predicted"/>
<feature type="transmembrane region" description="Helical" evidence="6">
    <location>
        <begin position="275"/>
        <end position="295"/>
    </location>
</feature>
<feature type="non-terminal residue" evidence="7">
    <location>
        <position position="1"/>
    </location>
</feature>
<dbReference type="GO" id="GO:0031505">
    <property type="term" value="P:fungal-type cell wall organization"/>
    <property type="evidence" value="ECO:0007669"/>
    <property type="project" value="TreeGrafter"/>
</dbReference>
<dbReference type="InterPro" id="IPR052413">
    <property type="entry name" value="SUR7_domain"/>
</dbReference>
<evidence type="ECO:0000256" key="2">
    <source>
        <dbReference type="ARBA" id="ARBA00022692"/>
    </source>
</evidence>
<comment type="subcellular location">
    <subcellularLocation>
        <location evidence="1">Membrane</location>
        <topology evidence="1">Multi-pass membrane protein</topology>
    </subcellularLocation>
</comment>
<feature type="transmembrane region" description="Helical" evidence="6">
    <location>
        <begin position="195"/>
        <end position="215"/>
    </location>
</feature>
<evidence type="ECO:0000256" key="6">
    <source>
        <dbReference type="SAM" id="Phobius"/>
    </source>
</evidence>
<dbReference type="OrthoDB" id="2327445at2759"/>
<comment type="caution">
    <text evidence="7">The sequence shown here is derived from an EMBL/GenBank/DDBJ whole genome shotgun (WGS) entry which is preliminary data.</text>
</comment>
<organism evidence="7 8">
    <name type="scientific">Scytalidium lignicola</name>
    <name type="common">Hyphomycete</name>
    <dbReference type="NCBI Taxonomy" id="5539"/>
    <lineage>
        <taxon>Eukaryota</taxon>
        <taxon>Fungi</taxon>
        <taxon>Dikarya</taxon>
        <taxon>Ascomycota</taxon>
        <taxon>Pezizomycotina</taxon>
        <taxon>Leotiomycetes</taxon>
        <taxon>Leotiomycetes incertae sedis</taxon>
        <taxon>Scytalidium</taxon>
    </lineage>
</organism>
<keyword evidence="3 6" id="KW-1133">Transmembrane helix</keyword>
<dbReference type="AlphaFoldDB" id="A0A3E2H357"/>
<protein>
    <recommendedName>
        <fullName evidence="9">Integral membrane protein</fullName>
    </recommendedName>
</protein>
<feature type="non-terminal residue" evidence="7">
    <location>
        <position position="364"/>
    </location>
</feature>
<feature type="compositionally biased region" description="Basic and acidic residues" evidence="5">
    <location>
        <begin position="323"/>
        <end position="338"/>
    </location>
</feature>
<feature type="transmembrane region" description="Helical" evidence="6">
    <location>
        <begin position="227"/>
        <end position="254"/>
    </location>
</feature>
<feature type="transmembrane region" description="Helical" evidence="6">
    <location>
        <begin position="62"/>
        <end position="82"/>
    </location>
</feature>
<dbReference type="PANTHER" id="PTHR28019:SF2">
    <property type="entry name" value="CELL MEMBRANE PROTEIN YLR413W-RELATED"/>
    <property type="match status" value="1"/>
</dbReference>
<keyword evidence="2 6" id="KW-0812">Transmembrane</keyword>
<name>A0A3E2H357_SCYLI</name>
<evidence type="ECO:0000256" key="5">
    <source>
        <dbReference type="SAM" id="MobiDB-lite"/>
    </source>
</evidence>
<dbReference type="InterPro" id="IPR009571">
    <property type="entry name" value="SUR7/Rim9-like_fungi"/>
</dbReference>
<evidence type="ECO:0000313" key="8">
    <source>
        <dbReference type="Proteomes" id="UP000258309"/>
    </source>
</evidence>
<feature type="region of interest" description="Disordered" evidence="5">
    <location>
        <begin position="323"/>
        <end position="364"/>
    </location>
</feature>